<comment type="similarity">
    <text evidence="8">Belongs to the tRNA(Ile)-lysidine synthase family.</text>
</comment>
<comment type="caution">
    <text evidence="10">The sequence shown here is derived from an EMBL/GenBank/DDBJ whole genome shotgun (WGS) entry which is preliminary data.</text>
</comment>
<proteinExistence type="inferred from homology"/>
<evidence type="ECO:0000313" key="11">
    <source>
        <dbReference type="Proteomes" id="UP001139365"/>
    </source>
</evidence>
<comment type="domain">
    <text evidence="8">The N-terminal region contains the highly conserved SGGXDS motif, predicted to be a P-loop motif involved in ATP binding.</text>
</comment>
<dbReference type="PANTHER" id="PTHR43033">
    <property type="entry name" value="TRNA(ILE)-LYSIDINE SYNTHASE-RELATED"/>
    <property type="match status" value="1"/>
</dbReference>
<dbReference type="GO" id="GO:0032267">
    <property type="term" value="F:tRNA(Ile)-lysidine synthase activity"/>
    <property type="evidence" value="ECO:0007669"/>
    <property type="project" value="UniProtKB-EC"/>
</dbReference>
<dbReference type="GO" id="GO:0005737">
    <property type="term" value="C:cytoplasm"/>
    <property type="evidence" value="ECO:0007669"/>
    <property type="project" value="UniProtKB-SubCell"/>
</dbReference>
<dbReference type="GO" id="GO:0006400">
    <property type="term" value="P:tRNA modification"/>
    <property type="evidence" value="ECO:0007669"/>
    <property type="project" value="UniProtKB-UniRule"/>
</dbReference>
<dbReference type="CDD" id="cd01992">
    <property type="entry name" value="TilS_N"/>
    <property type="match status" value="1"/>
</dbReference>
<comment type="subcellular location">
    <subcellularLocation>
        <location evidence="1 8">Cytoplasm</location>
    </subcellularLocation>
</comment>
<feature type="domain" description="Lysidine-tRNA(Ile) synthetase C-terminal" evidence="9">
    <location>
        <begin position="372"/>
        <end position="441"/>
    </location>
</feature>
<dbReference type="NCBIfam" id="TIGR02433">
    <property type="entry name" value="lysidine_TilS_C"/>
    <property type="match status" value="1"/>
</dbReference>
<organism evidence="10 11">
    <name type="scientific">Candidatus Colimorpha enterica</name>
    <dbReference type="NCBI Taxonomy" id="3083063"/>
    <lineage>
        <taxon>Bacteria</taxon>
        <taxon>Pseudomonadati</taxon>
        <taxon>Bacteroidota</taxon>
        <taxon>Bacteroidia</taxon>
        <taxon>Bacteroidales</taxon>
        <taxon>Candidatus Colimorpha</taxon>
    </lineage>
</organism>
<keyword evidence="4 8" id="KW-0819">tRNA processing</keyword>
<protein>
    <recommendedName>
        <fullName evidence="8">tRNA(Ile)-lysidine synthase</fullName>
        <ecNumber evidence="8">6.3.4.19</ecNumber>
    </recommendedName>
    <alternativeName>
        <fullName evidence="8">tRNA(Ile)-2-lysyl-cytidine synthase</fullName>
    </alternativeName>
    <alternativeName>
        <fullName evidence="8">tRNA(Ile)-lysidine synthetase</fullName>
    </alternativeName>
</protein>
<dbReference type="SMART" id="SM00977">
    <property type="entry name" value="TilS_C"/>
    <property type="match status" value="1"/>
</dbReference>
<keyword evidence="6 8" id="KW-0067">ATP-binding</keyword>
<keyword evidence="2 8" id="KW-0963">Cytoplasm</keyword>
<accession>A0AAE3FGK3</accession>
<dbReference type="GO" id="GO:0005524">
    <property type="term" value="F:ATP binding"/>
    <property type="evidence" value="ECO:0007669"/>
    <property type="project" value="UniProtKB-UniRule"/>
</dbReference>
<evidence type="ECO:0000256" key="4">
    <source>
        <dbReference type="ARBA" id="ARBA00022694"/>
    </source>
</evidence>
<dbReference type="EC" id="6.3.4.19" evidence="8"/>
<sequence length="465" mass="51222">MIRTAAGKFASAVKNHRMLEGRKTAVVGFSGGADSALLLVMMAEVLGTGNVLALHVNHMIRGEEADRDEKFCRDFCSERGIPFRAVRVDIPMLAKERGTGLEETARNERYRIFAVAMRDGYDCTATAHNASDNAETVLFNLIRGAGTNGLSGIPPVRGSIIRPLILCTKDEIVSECGRRGIPFVFDSTNDDTDYTRNFIRHRIVPLAKEINPAFEDAVSSSSEILRRDRAHFDSLSSQYSLSSGRKILSSLDDAVLSRVLLDSLRNAGISPDSEHITNAAEMIRSEKVRSSLSLPGGVFSIDRDNLRAGFPDTPDGTVPSVLCEGVTVLSEDTAAVFVRSSADSSKYINPLKNIYKLSIHVSADSAKINDVVSARERRPGDRYPFGGMTRNVKKLLQSTKLPLETRRFLPVFTVGDEIIWLPGFPVSDRFRPCGDQVAELWFFSEKNLTAAERNNIINGKEEYQG</sequence>
<evidence type="ECO:0000256" key="5">
    <source>
        <dbReference type="ARBA" id="ARBA00022741"/>
    </source>
</evidence>
<evidence type="ECO:0000259" key="9">
    <source>
        <dbReference type="SMART" id="SM00977"/>
    </source>
</evidence>
<dbReference type="InterPro" id="IPR012795">
    <property type="entry name" value="tRNA_Ile_lys_synt_N"/>
</dbReference>
<comment type="function">
    <text evidence="8">Ligates lysine onto the cytidine present at position 34 of the AUA codon-specific tRNA(Ile) that contains the anticodon CAU, in an ATP-dependent manner. Cytidine is converted to lysidine, thus changing the amino acid specificity of the tRNA from methionine to isoleucine.</text>
</comment>
<dbReference type="Gene3D" id="3.40.50.620">
    <property type="entry name" value="HUPs"/>
    <property type="match status" value="1"/>
</dbReference>
<dbReference type="InterPro" id="IPR011063">
    <property type="entry name" value="TilS/TtcA_N"/>
</dbReference>
<evidence type="ECO:0000313" key="10">
    <source>
        <dbReference type="EMBL" id="MCI5755637.1"/>
    </source>
</evidence>
<comment type="catalytic activity">
    <reaction evidence="7 8">
        <text>cytidine(34) in tRNA(Ile2) + L-lysine + ATP = lysidine(34) in tRNA(Ile2) + AMP + diphosphate + H(+)</text>
        <dbReference type="Rhea" id="RHEA:43744"/>
        <dbReference type="Rhea" id="RHEA-COMP:10625"/>
        <dbReference type="Rhea" id="RHEA-COMP:10670"/>
        <dbReference type="ChEBI" id="CHEBI:15378"/>
        <dbReference type="ChEBI" id="CHEBI:30616"/>
        <dbReference type="ChEBI" id="CHEBI:32551"/>
        <dbReference type="ChEBI" id="CHEBI:33019"/>
        <dbReference type="ChEBI" id="CHEBI:82748"/>
        <dbReference type="ChEBI" id="CHEBI:83665"/>
        <dbReference type="ChEBI" id="CHEBI:456215"/>
        <dbReference type="EC" id="6.3.4.19"/>
    </reaction>
</comment>
<dbReference type="SUPFAM" id="SSF52402">
    <property type="entry name" value="Adenine nucleotide alpha hydrolases-like"/>
    <property type="match status" value="1"/>
</dbReference>
<keyword evidence="5 8" id="KW-0547">Nucleotide-binding</keyword>
<feature type="binding site" evidence="8">
    <location>
        <begin position="30"/>
        <end position="35"/>
    </location>
    <ligand>
        <name>ATP</name>
        <dbReference type="ChEBI" id="CHEBI:30616"/>
    </ligand>
</feature>
<dbReference type="InterPro" id="IPR014729">
    <property type="entry name" value="Rossmann-like_a/b/a_fold"/>
</dbReference>
<dbReference type="AlphaFoldDB" id="A0AAE3FGK3"/>
<dbReference type="NCBIfam" id="TIGR02432">
    <property type="entry name" value="lysidine_TilS_N"/>
    <property type="match status" value="1"/>
</dbReference>
<dbReference type="Pfam" id="PF01171">
    <property type="entry name" value="ATP_bind_3"/>
    <property type="match status" value="1"/>
</dbReference>
<dbReference type="PANTHER" id="PTHR43033:SF1">
    <property type="entry name" value="TRNA(ILE)-LYSIDINE SYNTHASE-RELATED"/>
    <property type="match status" value="1"/>
</dbReference>
<dbReference type="InterPro" id="IPR012796">
    <property type="entry name" value="Lysidine-tRNA-synth_C"/>
</dbReference>
<evidence type="ECO:0000256" key="3">
    <source>
        <dbReference type="ARBA" id="ARBA00022598"/>
    </source>
</evidence>
<dbReference type="SUPFAM" id="SSF56037">
    <property type="entry name" value="PheT/TilS domain"/>
    <property type="match status" value="1"/>
</dbReference>
<dbReference type="HAMAP" id="MF_01161">
    <property type="entry name" value="tRNA_Ile_lys_synt"/>
    <property type="match status" value="1"/>
</dbReference>
<evidence type="ECO:0000256" key="1">
    <source>
        <dbReference type="ARBA" id="ARBA00004496"/>
    </source>
</evidence>
<dbReference type="Proteomes" id="UP001139365">
    <property type="component" value="Unassembled WGS sequence"/>
</dbReference>
<dbReference type="InterPro" id="IPR012094">
    <property type="entry name" value="tRNA_Ile_lys_synt"/>
</dbReference>
<evidence type="ECO:0000256" key="6">
    <source>
        <dbReference type="ARBA" id="ARBA00022840"/>
    </source>
</evidence>
<evidence type="ECO:0000256" key="2">
    <source>
        <dbReference type="ARBA" id="ARBA00022490"/>
    </source>
</evidence>
<dbReference type="Pfam" id="PF11734">
    <property type="entry name" value="TilS_C"/>
    <property type="match status" value="1"/>
</dbReference>
<keyword evidence="3 8" id="KW-0436">Ligase</keyword>
<reference evidence="10 11" key="1">
    <citation type="submission" date="2022-03" db="EMBL/GenBank/DDBJ databases">
        <title>Metagenome-assembled genomes from swine fecal metagenomes.</title>
        <authorList>
            <person name="Holman D.B."/>
            <person name="Kommadath A."/>
        </authorList>
    </citation>
    <scope>NUCLEOTIDE SEQUENCE [LARGE SCALE GENOMIC DNA]</scope>
    <source>
        <strain evidence="10">SUG147</strain>
    </source>
</reference>
<name>A0AAE3FGK3_9BACT</name>
<dbReference type="EMBL" id="JALEMU010000077">
    <property type="protein sequence ID" value="MCI5755637.1"/>
    <property type="molecule type" value="Genomic_DNA"/>
</dbReference>
<evidence type="ECO:0000256" key="8">
    <source>
        <dbReference type="HAMAP-Rule" id="MF_01161"/>
    </source>
</evidence>
<gene>
    <name evidence="8 10" type="primary">tilS</name>
    <name evidence="10" type="ORF">MR241_05020</name>
</gene>
<evidence type="ECO:0000256" key="7">
    <source>
        <dbReference type="ARBA" id="ARBA00048539"/>
    </source>
</evidence>